<sequence>MASFVDDSLQVRAVPNLESKASCKRAGKTCFHLCFCFCFCFFSSSTGSTLHLGHTRPDDSELSKRFRLPVLSPCAPTLIIASVSARHMTMRISGSWLPTKPIPHPPGLRNSAQLTVASRASKAAEGLTTDWVSLARDLSSSARDNCEPQSPGRGGLGGGRGDAGRDHS</sequence>
<protein>
    <submittedName>
        <fullName evidence="2">Uncharacterized protein</fullName>
    </submittedName>
</protein>
<evidence type="ECO:0000313" key="3">
    <source>
        <dbReference type="Proteomes" id="UP001286456"/>
    </source>
</evidence>
<dbReference type="AlphaFoldDB" id="A0AAE0IFL2"/>
<reference evidence="2" key="1">
    <citation type="journal article" date="2023" name="Mol. Phylogenet. Evol.">
        <title>Genome-scale phylogeny and comparative genomics of the fungal order Sordariales.</title>
        <authorList>
            <person name="Hensen N."/>
            <person name="Bonometti L."/>
            <person name="Westerberg I."/>
            <person name="Brannstrom I.O."/>
            <person name="Guillou S."/>
            <person name="Cros-Aarteil S."/>
            <person name="Calhoun S."/>
            <person name="Haridas S."/>
            <person name="Kuo A."/>
            <person name="Mondo S."/>
            <person name="Pangilinan J."/>
            <person name="Riley R."/>
            <person name="LaButti K."/>
            <person name="Andreopoulos B."/>
            <person name="Lipzen A."/>
            <person name="Chen C."/>
            <person name="Yan M."/>
            <person name="Daum C."/>
            <person name="Ng V."/>
            <person name="Clum A."/>
            <person name="Steindorff A."/>
            <person name="Ohm R.A."/>
            <person name="Martin F."/>
            <person name="Silar P."/>
            <person name="Natvig D.O."/>
            <person name="Lalanne C."/>
            <person name="Gautier V."/>
            <person name="Ament-Velasquez S.L."/>
            <person name="Kruys A."/>
            <person name="Hutchinson M.I."/>
            <person name="Powell A.J."/>
            <person name="Barry K."/>
            <person name="Miller A.N."/>
            <person name="Grigoriev I.V."/>
            <person name="Debuchy R."/>
            <person name="Gladieux P."/>
            <person name="Hiltunen Thoren M."/>
            <person name="Johannesson H."/>
        </authorList>
    </citation>
    <scope>NUCLEOTIDE SEQUENCE</scope>
    <source>
        <strain evidence="2">SMH4131-1</strain>
    </source>
</reference>
<dbReference type="EMBL" id="JAUEPO010000004">
    <property type="protein sequence ID" value="KAK3324235.1"/>
    <property type="molecule type" value="Genomic_DNA"/>
</dbReference>
<name>A0AAE0IFL2_9PEZI</name>
<accession>A0AAE0IFL2</accession>
<organism evidence="2 3">
    <name type="scientific">Cercophora scortea</name>
    <dbReference type="NCBI Taxonomy" id="314031"/>
    <lineage>
        <taxon>Eukaryota</taxon>
        <taxon>Fungi</taxon>
        <taxon>Dikarya</taxon>
        <taxon>Ascomycota</taxon>
        <taxon>Pezizomycotina</taxon>
        <taxon>Sordariomycetes</taxon>
        <taxon>Sordariomycetidae</taxon>
        <taxon>Sordariales</taxon>
        <taxon>Lasiosphaeriaceae</taxon>
        <taxon>Cercophora</taxon>
    </lineage>
</organism>
<evidence type="ECO:0000313" key="2">
    <source>
        <dbReference type="EMBL" id="KAK3324235.1"/>
    </source>
</evidence>
<reference evidence="2" key="2">
    <citation type="submission" date="2023-06" db="EMBL/GenBank/DDBJ databases">
        <authorList>
            <consortium name="Lawrence Berkeley National Laboratory"/>
            <person name="Haridas S."/>
            <person name="Hensen N."/>
            <person name="Bonometti L."/>
            <person name="Westerberg I."/>
            <person name="Brannstrom I.O."/>
            <person name="Guillou S."/>
            <person name="Cros-Aarteil S."/>
            <person name="Calhoun S."/>
            <person name="Kuo A."/>
            <person name="Mondo S."/>
            <person name="Pangilinan J."/>
            <person name="Riley R."/>
            <person name="Labutti K."/>
            <person name="Andreopoulos B."/>
            <person name="Lipzen A."/>
            <person name="Chen C."/>
            <person name="Yanf M."/>
            <person name="Daum C."/>
            <person name="Ng V."/>
            <person name="Clum A."/>
            <person name="Steindorff A."/>
            <person name="Ohm R."/>
            <person name="Martin F."/>
            <person name="Silar P."/>
            <person name="Natvig D."/>
            <person name="Lalanne C."/>
            <person name="Gautier V."/>
            <person name="Ament-Velasquez S.L."/>
            <person name="Kruys A."/>
            <person name="Hutchinson M.I."/>
            <person name="Powell A.J."/>
            <person name="Barry K."/>
            <person name="Miller A.N."/>
            <person name="Grigoriev I.V."/>
            <person name="Debuchy R."/>
            <person name="Gladieux P."/>
            <person name="Thoren M.H."/>
            <person name="Johannesson H."/>
        </authorList>
    </citation>
    <scope>NUCLEOTIDE SEQUENCE</scope>
    <source>
        <strain evidence="2">SMH4131-1</strain>
    </source>
</reference>
<evidence type="ECO:0000256" key="1">
    <source>
        <dbReference type="SAM" id="MobiDB-lite"/>
    </source>
</evidence>
<feature type="compositionally biased region" description="Gly residues" evidence="1">
    <location>
        <begin position="152"/>
        <end position="161"/>
    </location>
</feature>
<gene>
    <name evidence="2" type="ORF">B0T19DRAFT_428115</name>
</gene>
<dbReference type="Proteomes" id="UP001286456">
    <property type="component" value="Unassembled WGS sequence"/>
</dbReference>
<proteinExistence type="predicted"/>
<feature type="region of interest" description="Disordered" evidence="1">
    <location>
        <begin position="140"/>
        <end position="168"/>
    </location>
</feature>
<comment type="caution">
    <text evidence="2">The sequence shown here is derived from an EMBL/GenBank/DDBJ whole genome shotgun (WGS) entry which is preliminary data.</text>
</comment>
<keyword evidence="3" id="KW-1185">Reference proteome</keyword>